<dbReference type="InterPro" id="IPR036869">
    <property type="entry name" value="J_dom_sf"/>
</dbReference>
<gene>
    <name evidence="3" type="primary">RvY_03287</name>
    <name evidence="3" type="synonym">RvY_03287.1</name>
    <name evidence="3" type="ORF">RvY_03287-1</name>
</gene>
<feature type="compositionally biased region" description="Polar residues" evidence="1">
    <location>
        <begin position="74"/>
        <end position="96"/>
    </location>
</feature>
<evidence type="ECO:0000313" key="3">
    <source>
        <dbReference type="EMBL" id="GAU90939.1"/>
    </source>
</evidence>
<dbReference type="PANTHER" id="PTHR43948:SF10">
    <property type="entry name" value="MRJ, ISOFORM E"/>
    <property type="match status" value="1"/>
</dbReference>
<sequence length="215" mass="23596">MTDFYLILGLKNTATAEEIKQAYRKNALRWHPDKNGNSEAAKKKFQDISRAYEVLSDSSRRREYDEMKRGNRVPTKSTGTRPTAAASSSGRFTATSRSSVPNYNLFRTANSGGRTFTAYASDSDDDDPLFEHFGMTRDPFELFREFFSNAGIDNVMGGGFFDLRGGQNGSIAGMASGPYPPARSSGNAGTIRPINVSSTRVSTQIINGRTITTKT</sequence>
<dbReference type="OrthoDB" id="10250354at2759"/>
<reference evidence="3 4" key="1">
    <citation type="journal article" date="2016" name="Nat. Commun.">
        <title>Extremotolerant tardigrade genome and improved radiotolerance of human cultured cells by tardigrade-unique protein.</title>
        <authorList>
            <person name="Hashimoto T."/>
            <person name="Horikawa D.D."/>
            <person name="Saito Y."/>
            <person name="Kuwahara H."/>
            <person name="Kozuka-Hata H."/>
            <person name="Shin-I T."/>
            <person name="Minakuchi Y."/>
            <person name="Ohishi K."/>
            <person name="Motoyama A."/>
            <person name="Aizu T."/>
            <person name="Enomoto A."/>
            <person name="Kondo K."/>
            <person name="Tanaka S."/>
            <person name="Hara Y."/>
            <person name="Koshikawa S."/>
            <person name="Sagara H."/>
            <person name="Miura T."/>
            <person name="Yokobori S."/>
            <person name="Miyagawa K."/>
            <person name="Suzuki Y."/>
            <person name="Kubo T."/>
            <person name="Oyama M."/>
            <person name="Kohara Y."/>
            <person name="Fujiyama A."/>
            <person name="Arakawa K."/>
            <person name="Katayama T."/>
            <person name="Toyoda A."/>
            <person name="Kunieda T."/>
        </authorList>
    </citation>
    <scope>NUCLEOTIDE SEQUENCE [LARGE SCALE GENOMIC DNA]</scope>
    <source>
        <strain evidence="3 4">YOKOZUNA-1</strain>
    </source>
</reference>
<evidence type="ECO:0000256" key="1">
    <source>
        <dbReference type="SAM" id="MobiDB-lite"/>
    </source>
</evidence>
<dbReference type="AlphaFoldDB" id="A0A1D1UMH9"/>
<dbReference type="EMBL" id="BDGG01000001">
    <property type="protein sequence ID" value="GAU90939.1"/>
    <property type="molecule type" value="Genomic_DNA"/>
</dbReference>
<dbReference type="Proteomes" id="UP000186922">
    <property type="component" value="Unassembled WGS sequence"/>
</dbReference>
<dbReference type="PANTHER" id="PTHR43948">
    <property type="entry name" value="DNAJ HOMOLOG SUBFAMILY B"/>
    <property type="match status" value="1"/>
</dbReference>
<accession>A0A1D1UMH9</accession>
<feature type="region of interest" description="Disordered" evidence="1">
    <location>
        <begin position="59"/>
        <end position="96"/>
    </location>
</feature>
<dbReference type="CDD" id="cd06257">
    <property type="entry name" value="DnaJ"/>
    <property type="match status" value="1"/>
</dbReference>
<evidence type="ECO:0000259" key="2">
    <source>
        <dbReference type="PROSITE" id="PS50076"/>
    </source>
</evidence>
<proteinExistence type="predicted"/>
<dbReference type="STRING" id="947166.A0A1D1UMH9"/>
<dbReference type="PROSITE" id="PS50076">
    <property type="entry name" value="DNAJ_2"/>
    <property type="match status" value="1"/>
</dbReference>
<feature type="compositionally biased region" description="Basic and acidic residues" evidence="1">
    <location>
        <begin position="59"/>
        <end position="69"/>
    </location>
</feature>
<dbReference type="PROSITE" id="PS00636">
    <property type="entry name" value="DNAJ_1"/>
    <property type="match status" value="1"/>
</dbReference>
<dbReference type="PRINTS" id="PR00625">
    <property type="entry name" value="JDOMAIN"/>
</dbReference>
<dbReference type="SUPFAM" id="SSF46565">
    <property type="entry name" value="Chaperone J-domain"/>
    <property type="match status" value="1"/>
</dbReference>
<dbReference type="InterPro" id="IPR018253">
    <property type="entry name" value="DnaJ_domain_CS"/>
</dbReference>
<keyword evidence="4" id="KW-1185">Reference proteome</keyword>
<dbReference type="InterPro" id="IPR001623">
    <property type="entry name" value="DnaJ_domain"/>
</dbReference>
<dbReference type="Gene3D" id="1.10.287.110">
    <property type="entry name" value="DnaJ domain"/>
    <property type="match status" value="1"/>
</dbReference>
<feature type="domain" description="J" evidence="2">
    <location>
        <begin position="3"/>
        <end position="68"/>
    </location>
</feature>
<organism evidence="3 4">
    <name type="scientific">Ramazzottius varieornatus</name>
    <name type="common">Water bear</name>
    <name type="synonym">Tardigrade</name>
    <dbReference type="NCBI Taxonomy" id="947166"/>
    <lineage>
        <taxon>Eukaryota</taxon>
        <taxon>Metazoa</taxon>
        <taxon>Ecdysozoa</taxon>
        <taxon>Tardigrada</taxon>
        <taxon>Eutardigrada</taxon>
        <taxon>Parachela</taxon>
        <taxon>Hypsibioidea</taxon>
        <taxon>Ramazzottiidae</taxon>
        <taxon>Ramazzottius</taxon>
    </lineage>
</organism>
<evidence type="ECO:0000313" key="4">
    <source>
        <dbReference type="Proteomes" id="UP000186922"/>
    </source>
</evidence>
<name>A0A1D1UMH9_RAMVA</name>
<dbReference type="Pfam" id="PF00226">
    <property type="entry name" value="DnaJ"/>
    <property type="match status" value="1"/>
</dbReference>
<dbReference type="SMART" id="SM00271">
    <property type="entry name" value="DnaJ"/>
    <property type="match status" value="1"/>
</dbReference>
<comment type="caution">
    <text evidence="3">The sequence shown here is derived from an EMBL/GenBank/DDBJ whole genome shotgun (WGS) entry which is preliminary data.</text>
</comment>
<protein>
    <recommendedName>
        <fullName evidence="2">J domain-containing protein</fullName>
    </recommendedName>
</protein>